<keyword evidence="5" id="KW-1185">Reference proteome</keyword>
<dbReference type="FunFam" id="2.60.260.20:FF:000006">
    <property type="entry name" value="DnaJ subfamily B member 13"/>
    <property type="match status" value="1"/>
</dbReference>
<feature type="region of interest" description="Disordered" evidence="2">
    <location>
        <begin position="98"/>
        <end position="180"/>
    </location>
</feature>
<feature type="compositionally biased region" description="Polar residues" evidence="2">
    <location>
        <begin position="139"/>
        <end position="153"/>
    </location>
</feature>
<dbReference type="InterPro" id="IPR051339">
    <property type="entry name" value="DnaJ_subfamily_B"/>
</dbReference>
<dbReference type="Gene3D" id="2.60.260.20">
    <property type="entry name" value="Urease metallochaperone UreE, N-terminal domain"/>
    <property type="match status" value="2"/>
</dbReference>
<dbReference type="GO" id="GO:0006457">
    <property type="term" value="P:protein folding"/>
    <property type="evidence" value="ECO:0007669"/>
    <property type="project" value="InterPro"/>
</dbReference>
<gene>
    <name evidence="4" type="ORF">ES332_D06G058400v1</name>
</gene>
<protein>
    <recommendedName>
        <fullName evidence="3">Chaperone DnaJ C-terminal domain-containing protein</fullName>
    </recommendedName>
</protein>
<dbReference type="EMBL" id="CM017628">
    <property type="protein sequence ID" value="TYH65469.1"/>
    <property type="molecule type" value="Genomic_DNA"/>
</dbReference>
<sequence>MVNHLNQEPVPIFNQKKKGFSLREITRVLRSWRFRLKKSSSSDQPIYQPSQGSPDENGGGQKILRVSSWTSDSDGSRSEGQSSKGFFKYRSMDACFSRQDSTNSKGASKRSRSPSPSPSHSPSPSPSPSHSPSPKPSSQNKEGSLRRSTTTDRNGLFEPLSGSTSRPNGNPIMFSNSTGVVKPPPIEKQLECTLEDLCYGCTEKIKIKRDVITESGQRVEHKEMLSINVEPGWKKGTKITFEGMGNEVPRLYAADVTFVIAEKQHPVFGRDGDDLELTIEIPLVKALTGCCLPIPLLGGEKMELKIDEIIHPGYEKIITGQGMPTTKEAASRGNLKVRFLINFPTELTDEQRATAVRILGDSSS</sequence>
<dbReference type="InterPro" id="IPR008971">
    <property type="entry name" value="HSP40/DnaJ_pept-bd"/>
</dbReference>
<feature type="region of interest" description="Disordered" evidence="2">
    <location>
        <begin position="37"/>
        <end position="85"/>
    </location>
</feature>
<dbReference type="SUPFAM" id="SSF49493">
    <property type="entry name" value="HSP40/DnaJ peptide-binding domain"/>
    <property type="match status" value="2"/>
</dbReference>
<keyword evidence="1" id="KW-0143">Chaperone</keyword>
<dbReference type="CDD" id="cd10747">
    <property type="entry name" value="DnaJ_C"/>
    <property type="match status" value="1"/>
</dbReference>
<feature type="domain" description="Chaperone DnaJ C-terminal" evidence="3">
    <location>
        <begin position="186"/>
        <end position="344"/>
    </location>
</feature>
<dbReference type="Proteomes" id="UP000322667">
    <property type="component" value="Chromosome D06"/>
</dbReference>
<evidence type="ECO:0000256" key="1">
    <source>
        <dbReference type="ARBA" id="ARBA00023186"/>
    </source>
</evidence>
<evidence type="ECO:0000256" key="2">
    <source>
        <dbReference type="SAM" id="MobiDB-lite"/>
    </source>
</evidence>
<dbReference type="FunFam" id="2.60.260.20:FF:000002">
    <property type="entry name" value="Dnaj homolog subfamily b member"/>
    <property type="match status" value="1"/>
</dbReference>
<dbReference type="PANTHER" id="PTHR24078">
    <property type="entry name" value="DNAJ HOMOLOG SUBFAMILY C MEMBER"/>
    <property type="match status" value="1"/>
</dbReference>
<dbReference type="GO" id="GO:0051087">
    <property type="term" value="F:protein-folding chaperone binding"/>
    <property type="evidence" value="ECO:0007669"/>
    <property type="project" value="TreeGrafter"/>
</dbReference>
<accession>A0A5D2KFB6</accession>
<name>A0A5D2KFB6_GOSTO</name>
<organism evidence="4 5">
    <name type="scientific">Gossypium tomentosum</name>
    <name type="common">Hawaiian cotton</name>
    <name type="synonym">Gossypium sandvicense</name>
    <dbReference type="NCBI Taxonomy" id="34277"/>
    <lineage>
        <taxon>Eukaryota</taxon>
        <taxon>Viridiplantae</taxon>
        <taxon>Streptophyta</taxon>
        <taxon>Embryophyta</taxon>
        <taxon>Tracheophyta</taxon>
        <taxon>Spermatophyta</taxon>
        <taxon>Magnoliopsida</taxon>
        <taxon>eudicotyledons</taxon>
        <taxon>Gunneridae</taxon>
        <taxon>Pentapetalae</taxon>
        <taxon>rosids</taxon>
        <taxon>malvids</taxon>
        <taxon>Malvales</taxon>
        <taxon>Malvaceae</taxon>
        <taxon>Malvoideae</taxon>
        <taxon>Gossypium</taxon>
    </lineage>
</organism>
<dbReference type="GO" id="GO:0051082">
    <property type="term" value="F:unfolded protein binding"/>
    <property type="evidence" value="ECO:0007669"/>
    <property type="project" value="InterPro"/>
</dbReference>
<dbReference type="InterPro" id="IPR002939">
    <property type="entry name" value="DnaJ_C"/>
</dbReference>
<feature type="compositionally biased region" description="Pro residues" evidence="2">
    <location>
        <begin position="115"/>
        <end position="135"/>
    </location>
</feature>
<reference evidence="4 5" key="1">
    <citation type="submission" date="2019-07" db="EMBL/GenBank/DDBJ databases">
        <title>WGS assembly of Gossypium tomentosum.</title>
        <authorList>
            <person name="Chen Z.J."/>
            <person name="Sreedasyam A."/>
            <person name="Ando A."/>
            <person name="Song Q."/>
            <person name="De L."/>
            <person name="Hulse-Kemp A."/>
            <person name="Ding M."/>
            <person name="Ye W."/>
            <person name="Kirkbride R."/>
            <person name="Jenkins J."/>
            <person name="Plott C."/>
            <person name="Lovell J."/>
            <person name="Lin Y.-M."/>
            <person name="Vaughn R."/>
            <person name="Liu B."/>
            <person name="Li W."/>
            <person name="Simpson S."/>
            <person name="Scheffler B."/>
            <person name="Saski C."/>
            <person name="Grover C."/>
            <person name="Hu G."/>
            <person name="Conover J."/>
            <person name="Carlson J."/>
            <person name="Shu S."/>
            <person name="Boston L."/>
            <person name="Williams M."/>
            <person name="Peterson D."/>
            <person name="Mcgee K."/>
            <person name="Jones D."/>
            <person name="Wendel J."/>
            <person name="Stelly D."/>
            <person name="Grimwood J."/>
            <person name="Schmutz J."/>
        </authorList>
    </citation>
    <scope>NUCLEOTIDE SEQUENCE [LARGE SCALE GENOMIC DNA]</scope>
    <source>
        <strain evidence="4">7179.01</strain>
    </source>
</reference>
<dbReference type="Pfam" id="PF01556">
    <property type="entry name" value="DnaJ_C"/>
    <property type="match status" value="1"/>
</dbReference>
<evidence type="ECO:0000313" key="5">
    <source>
        <dbReference type="Proteomes" id="UP000322667"/>
    </source>
</evidence>
<evidence type="ECO:0000259" key="3">
    <source>
        <dbReference type="Pfam" id="PF01556"/>
    </source>
</evidence>
<feature type="compositionally biased region" description="Polar residues" evidence="2">
    <location>
        <begin position="39"/>
        <end position="54"/>
    </location>
</feature>
<feature type="compositionally biased region" description="Polar residues" evidence="2">
    <location>
        <begin position="161"/>
        <end position="179"/>
    </location>
</feature>
<proteinExistence type="predicted"/>
<dbReference type="AlphaFoldDB" id="A0A5D2KFB6"/>
<dbReference type="PANTHER" id="PTHR24078:SF574">
    <property type="entry name" value="CHAPERONE DNAJ C-TERMINAL DOMAIN-CONTAINING PROTEIN"/>
    <property type="match status" value="1"/>
</dbReference>
<evidence type="ECO:0000313" key="4">
    <source>
        <dbReference type="EMBL" id="TYH65469.1"/>
    </source>
</evidence>
<dbReference type="GO" id="GO:0005829">
    <property type="term" value="C:cytosol"/>
    <property type="evidence" value="ECO:0007669"/>
    <property type="project" value="TreeGrafter"/>
</dbReference>